<dbReference type="PROSITE" id="PS01129">
    <property type="entry name" value="PSI_RLU"/>
    <property type="match status" value="1"/>
</dbReference>
<dbReference type="GO" id="GO:0000455">
    <property type="term" value="P:enzyme-directed rRNA pseudouridine synthesis"/>
    <property type="evidence" value="ECO:0007669"/>
    <property type="project" value="TreeGrafter"/>
</dbReference>
<reference evidence="3 5" key="1">
    <citation type="submission" date="2019-03" db="EMBL/GenBank/DDBJ databases">
        <title>Genomic Encyclopedia of Type Strains, Phase IV (KMG-IV): sequencing the most valuable type-strain genomes for metagenomic binning, comparative biology and taxonomic classification.</title>
        <authorList>
            <person name="Goeker M."/>
        </authorList>
    </citation>
    <scope>NUCLEOTIDE SEQUENCE [LARGE SCALE GENOMIC DNA]</scope>
    <source>
        <strain evidence="3 5">DSM 28140</strain>
    </source>
</reference>
<dbReference type="Proteomes" id="UP000305526">
    <property type="component" value="Unassembled WGS sequence"/>
</dbReference>
<dbReference type="InterPro" id="IPR006224">
    <property type="entry name" value="PsdUridine_synth_RluA-like_CS"/>
</dbReference>
<evidence type="ECO:0000313" key="5">
    <source>
        <dbReference type="Proteomes" id="UP000294619"/>
    </source>
</evidence>
<sequence length="241" mass="27082">MLPKETITSKADIADADIPEPIAVVYRHPDFIVIDKPIGISVHKDQQLSGLPDWVAQQTGDAKLWLVHRLDKITSGLLILARNSAAAAEFSRLFQTHKIEKHYIALSSGKPKKKQGMVTGDMAKTRNGSWKLCRSQTNPAVTRFHSVLCEPGLRLFHLMPKSGKTHQLRVAMKSLGSPILGDQRYGDKTALDRTYLHAYALKFEYRGEKIVITQLPHSGKYFLRAEVQQQLLRLTIDCTTD</sequence>
<dbReference type="InterPro" id="IPR006508">
    <property type="entry name" value="PsdUridine_synth_RluA-like"/>
</dbReference>
<organism evidence="3 5">
    <name type="scientific">Testudinibacter aquarius</name>
    <dbReference type="NCBI Taxonomy" id="1524974"/>
    <lineage>
        <taxon>Bacteria</taxon>
        <taxon>Pseudomonadati</taxon>
        <taxon>Pseudomonadota</taxon>
        <taxon>Gammaproteobacteria</taxon>
        <taxon>Pasteurellales</taxon>
        <taxon>Pasteurellaceae</taxon>
        <taxon>Testudinibacter</taxon>
    </lineage>
</organism>
<evidence type="ECO:0000256" key="1">
    <source>
        <dbReference type="ARBA" id="ARBA00010876"/>
    </source>
</evidence>
<evidence type="ECO:0000259" key="2">
    <source>
        <dbReference type="Pfam" id="PF00849"/>
    </source>
</evidence>
<dbReference type="CDD" id="cd02869">
    <property type="entry name" value="PseudoU_synth_RluA_like"/>
    <property type="match status" value="1"/>
</dbReference>
<evidence type="ECO:0000313" key="6">
    <source>
        <dbReference type="Proteomes" id="UP000305526"/>
    </source>
</evidence>
<evidence type="ECO:0000313" key="3">
    <source>
        <dbReference type="EMBL" id="TCV87289.1"/>
    </source>
</evidence>
<dbReference type="Gene3D" id="3.30.2350.10">
    <property type="entry name" value="Pseudouridine synthase"/>
    <property type="match status" value="1"/>
</dbReference>
<protein>
    <submittedName>
        <fullName evidence="4">TIGR01621 family pseudouridine synthase</fullName>
    </submittedName>
    <submittedName>
        <fullName evidence="3">tRNA pseudouridine32 synthase/23S rRNA pseudouridine746 synthase</fullName>
    </submittedName>
</protein>
<dbReference type="InterPro" id="IPR050188">
    <property type="entry name" value="RluA_PseudoU_synthase"/>
</dbReference>
<name>A0A4V2W2A5_9PAST</name>
<dbReference type="Pfam" id="PF00849">
    <property type="entry name" value="PseudoU_synth_2"/>
    <property type="match status" value="1"/>
</dbReference>
<accession>A0A4V2W2A5</accession>
<keyword evidence="6" id="KW-1185">Reference proteome</keyword>
<dbReference type="GO" id="GO:0009982">
    <property type="term" value="F:pseudouridine synthase activity"/>
    <property type="evidence" value="ECO:0007669"/>
    <property type="project" value="InterPro"/>
</dbReference>
<gene>
    <name evidence="3" type="ORF">EDC16_105208</name>
    <name evidence="4" type="ORF">FHQ21_06305</name>
</gene>
<reference evidence="4 6" key="2">
    <citation type="submission" date="2019-05" db="EMBL/GenBank/DDBJ databases">
        <title>Pasteurellaceae isolates from reptiles.</title>
        <authorList>
            <person name="Bojesen A.M."/>
            <person name="Lund E."/>
        </authorList>
    </citation>
    <scope>NUCLEOTIDE SEQUENCE [LARGE SCALE GENOMIC DNA]</scope>
    <source>
        <strain evidence="4 6">ELNT2x</strain>
    </source>
</reference>
<dbReference type="InterPro" id="IPR006145">
    <property type="entry name" value="PsdUridine_synth_RsuA/RluA"/>
</dbReference>
<dbReference type="Proteomes" id="UP000294619">
    <property type="component" value="Unassembled WGS sequence"/>
</dbReference>
<evidence type="ECO:0000313" key="4">
    <source>
        <dbReference type="EMBL" id="TNG91887.1"/>
    </source>
</evidence>
<dbReference type="NCBIfam" id="TIGR01621">
    <property type="entry name" value="RluA-like"/>
    <property type="match status" value="1"/>
</dbReference>
<dbReference type="InterPro" id="IPR020103">
    <property type="entry name" value="PsdUridine_synth_cat_dom_sf"/>
</dbReference>
<dbReference type="GO" id="GO:0003723">
    <property type="term" value="F:RNA binding"/>
    <property type="evidence" value="ECO:0007669"/>
    <property type="project" value="InterPro"/>
</dbReference>
<feature type="domain" description="Pseudouridine synthase RsuA/RluA-like" evidence="2">
    <location>
        <begin position="30"/>
        <end position="173"/>
    </location>
</feature>
<dbReference type="SUPFAM" id="SSF55120">
    <property type="entry name" value="Pseudouridine synthase"/>
    <property type="match status" value="1"/>
</dbReference>
<dbReference type="PANTHER" id="PTHR21600:SF87">
    <property type="entry name" value="RNA PSEUDOURIDYLATE SYNTHASE DOMAIN-CONTAINING PROTEIN 1"/>
    <property type="match status" value="1"/>
</dbReference>
<dbReference type="AlphaFoldDB" id="A0A4V2W2A5"/>
<dbReference type="GO" id="GO:0140098">
    <property type="term" value="F:catalytic activity, acting on RNA"/>
    <property type="evidence" value="ECO:0007669"/>
    <property type="project" value="UniProtKB-ARBA"/>
</dbReference>
<dbReference type="EMBL" id="SMCP01000005">
    <property type="protein sequence ID" value="TCV87289.1"/>
    <property type="molecule type" value="Genomic_DNA"/>
</dbReference>
<dbReference type="EMBL" id="VDGV01000045">
    <property type="protein sequence ID" value="TNG91887.1"/>
    <property type="molecule type" value="Genomic_DNA"/>
</dbReference>
<proteinExistence type="inferred from homology"/>
<dbReference type="PANTHER" id="PTHR21600">
    <property type="entry name" value="MITOCHONDRIAL RNA PSEUDOURIDINE SYNTHASE"/>
    <property type="match status" value="1"/>
</dbReference>
<comment type="similarity">
    <text evidence="1">Belongs to the pseudouridine synthase RluA family.</text>
</comment>
<comment type="caution">
    <text evidence="3">The sequence shown here is derived from an EMBL/GenBank/DDBJ whole genome shotgun (WGS) entry which is preliminary data.</text>
</comment>
<dbReference type="RefSeq" id="WP_132966819.1">
    <property type="nucleotide sequence ID" value="NZ_LEKL01000064.1"/>
</dbReference>